<name>A0ABV8T7W9_9ACTN</name>
<dbReference type="Gene3D" id="2.40.128.340">
    <property type="match status" value="3"/>
</dbReference>
<reference evidence="5" key="1">
    <citation type="journal article" date="2019" name="Int. J. Syst. Evol. Microbiol.">
        <title>The Global Catalogue of Microorganisms (GCM) 10K type strain sequencing project: providing services to taxonomists for standard genome sequencing and annotation.</title>
        <authorList>
            <consortium name="The Broad Institute Genomics Platform"/>
            <consortium name="The Broad Institute Genome Sequencing Center for Infectious Disease"/>
            <person name="Wu L."/>
            <person name="Ma J."/>
        </authorList>
    </citation>
    <scope>NUCLEOTIDE SEQUENCE [LARGE SCALE GENOMIC DNA]</scope>
    <source>
        <strain evidence="5">PCU 347</strain>
    </source>
</reference>
<dbReference type="Proteomes" id="UP001595824">
    <property type="component" value="Unassembled WGS sequence"/>
</dbReference>
<evidence type="ECO:0000256" key="2">
    <source>
        <dbReference type="SAM" id="SignalP"/>
    </source>
</evidence>
<sequence>MFRLRGGLSSALLATTVVSALLTATNAHAVTGDVADSTFAYTARLDIGGGQRACSGALVDPQWIVTSARCFADDPATLQVAAGKPKWKTMATVGRTDLTTTSGQVREVVELIPRSDRDLVMARLATPTTGIAPIPLALSAPTPGDELKVAGFGRTKIEWAPNKLHTAAFTVDSFADTTLATSGKTASDTACAGDAGGPVVRQKDGKSELVALTSLSWQGGCLGTDDTEKRTDALDTRLDDLNAWVQQVRSLPQQAQVTAGDFDGDGKSDVAALYDYGKDSQGHALASLWIFNSNGTSLRSPRVVWDNTTSWNWSSSTLTSGDYNGDGKTDIGVLYNYGQTTDGKNQTKLWVFTSTGTGFQAPKIVWDSGSTSWNWNSSKLTSGDYNGDGKTDIGVLYNYGQTTDGRNHTGLWAFNSTSDGFQAPSKVWDSGSDSWNWNASKVASGDFNGDGKMDVAVLYNYGQAADGRNQTGLWFAGGADGLSSPKKVWNSDTSWNWNASTLTTGDYNGDRKTDIGVLYNYGQTTDGHNHTGLWTMDGTATGVAAPKRVWDSTTSWNWNSSQPISGDFNGDGKSDLAIFYDYGKNADGRTHHGLWTLTSTGNTMNNPHLDWDSTLQ</sequence>
<keyword evidence="5" id="KW-1185">Reference proteome</keyword>
<dbReference type="SUPFAM" id="SSF69318">
    <property type="entry name" value="Integrin alpha N-terminal domain"/>
    <property type="match status" value="1"/>
</dbReference>
<dbReference type="PRINTS" id="PR00722">
    <property type="entry name" value="CHYMOTRYPSIN"/>
</dbReference>
<dbReference type="InterPro" id="IPR009003">
    <property type="entry name" value="Peptidase_S1_PA"/>
</dbReference>
<dbReference type="PANTHER" id="PTHR46580">
    <property type="entry name" value="SENSOR KINASE-RELATED"/>
    <property type="match status" value="1"/>
</dbReference>
<comment type="caution">
    <text evidence="4">The sequence shown here is derived from an EMBL/GenBank/DDBJ whole genome shotgun (WGS) entry which is preliminary data.</text>
</comment>
<dbReference type="SUPFAM" id="SSF50494">
    <property type="entry name" value="Trypsin-like serine proteases"/>
    <property type="match status" value="1"/>
</dbReference>
<proteinExistence type="predicted"/>
<evidence type="ECO:0000256" key="1">
    <source>
        <dbReference type="ARBA" id="ARBA00022729"/>
    </source>
</evidence>
<dbReference type="EMBL" id="JBHSDP010000003">
    <property type="protein sequence ID" value="MFC4326505.1"/>
    <property type="molecule type" value="Genomic_DNA"/>
</dbReference>
<evidence type="ECO:0000313" key="4">
    <source>
        <dbReference type="EMBL" id="MFC4326505.1"/>
    </source>
</evidence>
<organism evidence="4 5">
    <name type="scientific">Streptomyces andamanensis</name>
    <dbReference type="NCBI Taxonomy" id="1565035"/>
    <lineage>
        <taxon>Bacteria</taxon>
        <taxon>Bacillati</taxon>
        <taxon>Actinomycetota</taxon>
        <taxon>Actinomycetes</taxon>
        <taxon>Kitasatosporales</taxon>
        <taxon>Streptomycetaceae</taxon>
        <taxon>Streptomyces</taxon>
    </lineage>
</organism>
<protein>
    <submittedName>
        <fullName evidence="4">FG-GAP-like repeat-containing protein</fullName>
    </submittedName>
</protein>
<keyword evidence="1 2" id="KW-0732">Signal</keyword>
<feature type="chain" id="PRO_5045456222" evidence="2">
    <location>
        <begin position="30"/>
        <end position="616"/>
    </location>
</feature>
<dbReference type="InterPro" id="IPR028994">
    <property type="entry name" value="Integrin_alpha_N"/>
</dbReference>
<feature type="domain" description="Peptidase S1" evidence="3">
    <location>
        <begin position="29"/>
        <end position="250"/>
    </location>
</feature>
<accession>A0ABV8T7W9</accession>
<gene>
    <name evidence="4" type="ORF">ACFPC0_01395</name>
</gene>
<dbReference type="InterPro" id="IPR001314">
    <property type="entry name" value="Peptidase_S1A"/>
</dbReference>
<evidence type="ECO:0000313" key="5">
    <source>
        <dbReference type="Proteomes" id="UP001595824"/>
    </source>
</evidence>
<feature type="signal peptide" evidence="2">
    <location>
        <begin position="1"/>
        <end position="29"/>
    </location>
</feature>
<dbReference type="PROSITE" id="PS50240">
    <property type="entry name" value="TRYPSIN_DOM"/>
    <property type="match status" value="1"/>
</dbReference>
<dbReference type="InterPro" id="IPR043504">
    <property type="entry name" value="Peptidase_S1_PA_chymotrypsin"/>
</dbReference>
<dbReference type="RefSeq" id="WP_381736577.1">
    <property type="nucleotide sequence ID" value="NZ_JBHSDP010000003.1"/>
</dbReference>
<dbReference type="Pfam" id="PF00089">
    <property type="entry name" value="Trypsin"/>
    <property type="match status" value="1"/>
</dbReference>
<evidence type="ECO:0000259" key="3">
    <source>
        <dbReference type="PROSITE" id="PS50240"/>
    </source>
</evidence>
<dbReference type="InterPro" id="IPR013517">
    <property type="entry name" value="FG-GAP"/>
</dbReference>
<dbReference type="Pfam" id="PF01839">
    <property type="entry name" value="FG-GAP"/>
    <property type="match status" value="2"/>
</dbReference>
<dbReference type="SMART" id="SM00020">
    <property type="entry name" value="Tryp_SPc"/>
    <property type="match status" value="1"/>
</dbReference>
<dbReference type="InterPro" id="IPR001254">
    <property type="entry name" value="Trypsin_dom"/>
</dbReference>
<dbReference type="Pfam" id="PF13517">
    <property type="entry name" value="FG-GAP_3"/>
    <property type="match status" value="1"/>
</dbReference>
<dbReference type="Gene3D" id="2.40.10.10">
    <property type="entry name" value="Trypsin-like serine proteases"/>
    <property type="match status" value="1"/>
</dbReference>